<comment type="caution">
    <text evidence="2">The sequence shown here is derived from an EMBL/GenBank/DDBJ whole genome shotgun (WGS) entry which is preliminary data.</text>
</comment>
<keyword evidence="3" id="KW-1185">Reference proteome</keyword>
<evidence type="ECO:0000313" key="3">
    <source>
        <dbReference type="Proteomes" id="UP000643403"/>
    </source>
</evidence>
<protein>
    <submittedName>
        <fullName evidence="2">Uncharacterized protein</fullName>
    </submittedName>
</protein>
<accession>A0ABQ3CBI0</accession>
<gene>
    <name evidence="2" type="ORF">GCM10008101_28410</name>
</gene>
<proteinExistence type="predicted"/>
<dbReference type="Proteomes" id="UP000643403">
    <property type="component" value="Unassembled WGS sequence"/>
</dbReference>
<sequence>MPCEQGKYGRHCQKKTDDCPVPCHSGARRREGGAAKAVPGTEGEVPVERVVTNPDEGRQ</sequence>
<feature type="region of interest" description="Disordered" evidence="1">
    <location>
        <begin position="26"/>
        <end position="59"/>
    </location>
</feature>
<organism evidence="2 3">
    <name type="scientific">Cognatilysobacter xinjiangensis</name>
    <dbReference type="NCBI Taxonomy" id="546892"/>
    <lineage>
        <taxon>Bacteria</taxon>
        <taxon>Pseudomonadati</taxon>
        <taxon>Pseudomonadota</taxon>
        <taxon>Gammaproteobacteria</taxon>
        <taxon>Lysobacterales</taxon>
        <taxon>Lysobacteraceae</taxon>
        <taxon>Cognatilysobacter</taxon>
    </lineage>
</organism>
<reference evidence="3" key="1">
    <citation type="journal article" date="2019" name="Int. J. Syst. Evol. Microbiol.">
        <title>The Global Catalogue of Microorganisms (GCM) 10K type strain sequencing project: providing services to taxonomists for standard genome sequencing and annotation.</title>
        <authorList>
            <consortium name="The Broad Institute Genomics Platform"/>
            <consortium name="The Broad Institute Genome Sequencing Center for Infectious Disease"/>
            <person name="Wu L."/>
            <person name="Ma J."/>
        </authorList>
    </citation>
    <scope>NUCLEOTIDE SEQUENCE [LARGE SCALE GENOMIC DNA]</scope>
    <source>
        <strain evidence="3">KCTC 22558</strain>
    </source>
</reference>
<dbReference type="EMBL" id="BMXY01000005">
    <property type="protein sequence ID" value="GGZ72322.1"/>
    <property type="molecule type" value="Genomic_DNA"/>
</dbReference>
<name>A0ABQ3CBI0_9GAMM</name>
<evidence type="ECO:0000313" key="2">
    <source>
        <dbReference type="EMBL" id="GGZ72322.1"/>
    </source>
</evidence>
<evidence type="ECO:0000256" key="1">
    <source>
        <dbReference type="SAM" id="MobiDB-lite"/>
    </source>
</evidence>